<accession>A0A0G4HBH4</accession>
<organism evidence="2">
    <name type="scientific">Chromera velia CCMP2878</name>
    <dbReference type="NCBI Taxonomy" id="1169474"/>
    <lineage>
        <taxon>Eukaryota</taxon>
        <taxon>Sar</taxon>
        <taxon>Alveolata</taxon>
        <taxon>Colpodellida</taxon>
        <taxon>Chromeraceae</taxon>
        <taxon>Chromera</taxon>
    </lineage>
</organism>
<dbReference type="VEuPathDB" id="CryptoDB:Cvel_6225"/>
<name>A0A0G4HBH4_9ALVE</name>
<evidence type="ECO:0000313" key="2">
    <source>
        <dbReference type="EMBL" id="CEM41390.1"/>
    </source>
</evidence>
<proteinExistence type="predicted"/>
<evidence type="ECO:0000256" key="1">
    <source>
        <dbReference type="SAM" id="MobiDB-lite"/>
    </source>
</evidence>
<dbReference type="PhylomeDB" id="A0A0G4HBH4"/>
<reference evidence="2" key="1">
    <citation type="submission" date="2014-11" db="EMBL/GenBank/DDBJ databases">
        <authorList>
            <person name="Otto D Thomas"/>
            <person name="Naeem Raeece"/>
        </authorList>
    </citation>
    <scope>NUCLEOTIDE SEQUENCE</scope>
</reference>
<dbReference type="EMBL" id="CDMZ01002224">
    <property type="protein sequence ID" value="CEM41390.1"/>
    <property type="molecule type" value="Genomic_DNA"/>
</dbReference>
<gene>
    <name evidence="2" type="ORF">Cvel_6225</name>
</gene>
<dbReference type="AlphaFoldDB" id="A0A0G4HBH4"/>
<protein>
    <submittedName>
        <fullName evidence="2">Uncharacterized protein</fullName>
    </submittedName>
</protein>
<feature type="region of interest" description="Disordered" evidence="1">
    <location>
        <begin position="1"/>
        <end position="25"/>
    </location>
</feature>
<sequence length="340" mass="38987">MPRVNAKQMSRRTQREARAAANGPQPLRDLLLQMQDSFRQLRPQKEEAIDKLLRVFPFDAVALKVRVELLLEDVEPAVQHVEEKKAVLEYREASRESELVTDEEEEKVVRLRKETLTAVREYVEHHRERDPEVSALFEWRAAVGTRDPDRVEETGRRLLRVFRRDGGGRWFHRVHLLMAVCELRRFFRVKCQRWSAWIFKDFCDDEAIANELSYVKLKDQTREEMKTQTSAVPTDEDILSAVKTATKGVGEAVDRLLLFLADRPANLRNPSSTQTAALLIAELCAEFFPMQRRETLLEAVGIYLDARGFETSLFSGTADIVVSVASSASPSGKKEVEDLC</sequence>